<dbReference type="EMBL" id="OZ034818">
    <property type="protein sequence ID" value="CAL1388577.1"/>
    <property type="molecule type" value="Genomic_DNA"/>
</dbReference>
<sequence length="96" mass="11206">MDPKGMRKVLNTDKDNANHSGWHLWPSNPPIGHRLRIDKEGKKSSGPFGFSFTMEFWFRQSLKLMFKMVDQSRIQILTLLKIHTLPLAKDEADLRK</sequence>
<gene>
    <name evidence="1" type="ORF">LTRI10_LOCUS29502</name>
</gene>
<proteinExistence type="predicted"/>
<dbReference type="Proteomes" id="UP001497516">
    <property type="component" value="Chromosome 5"/>
</dbReference>
<keyword evidence="2" id="KW-1185">Reference proteome</keyword>
<dbReference type="AlphaFoldDB" id="A0AAV2ES83"/>
<accession>A0AAV2ES83</accession>
<protein>
    <submittedName>
        <fullName evidence="1">Uncharacterized protein</fullName>
    </submittedName>
</protein>
<evidence type="ECO:0000313" key="1">
    <source>
        <dbReference type="EMBL" id="CAL1388577.1"/>
    </source>
</evidence>
<reference evidence="1 2" key="1">
    <citation type="submission" date="2024-04" db="EMBL/GenBank/DDBJ databases">
        <authorList>
            <person name="Fracassetti M."/>
        </authorList>
    </citation>
    <scope>NUCLEOTIDE SEQUENCE [LARGE SCALE GENOMIC DNA]</scope>
</reference>
<organism evidence="1 2">
    <name type="scientific">Linum trigynum</name>
    <dbReference type="NCBI Taxonomy" id="586398"/>
    <lineage>
        <taxon>Eukaryota</taxon>
        <taxon>Viridiplantae</taxon>
        <taxon>Streptophyta</taxon>
        <taxon>Embryophyta</taxon>
        <taxon>Tracheophyta</taxon>
        <taxon>Spermatophyta</taxon>
        <taxon>Magnoliopsida</taxon>
        <taxon>eudicotyledons</taxon>
        <taxon>Gunneridae</taxon>
        <taxon>Pentapetalae</taxon>
        <taxon>rosids</taxon>
        <taxon>fabids</taxon>
        <taxon>Malpighiales</taxon>
        <taxon>Linaceae</taxon>
        <taxon>Linum</taxon>
    </lineage>
</organism>
<name>A0AAV2ES83_9ROSI</name>
<evidence type="ECO:0000313" key="2">
    <source>
        <dbReference type="Proteomes" id="UP001497516"/>
    </source>
</evidence>